<dbReference type="RefSeq" id="WP_211926603.1">
    <property type="nucleotide sequence ID" value="NZ_JAGQFT020000012.1"/>
</dbReference>
<protein>
    <submittedName>
        <fullName evidence="3">Alpha/beta hydrolase</fullName>
    </submittedName>
</protein>
<evidence type="ECO:0000313" key="3">
    <source>
        <dbReference type="EMBL" id="MBR0562663.1"/>
    </source>
</evidence>
<keyword evidence="1" id="KW-0732">Signal</keyword>
<dbReference type="InterPro" id="IPR029058">
    <property type="entry name" value="AB_hydrolase_fold"/>
</dbReference>
<dbReference type="PANTHER" id="PTHR43798">
    <property type="entry name" value="MONOACYLGLYCEROL LIPASE"/>
    <property type="match status" value="1"/>
</dbReference>
<dbReference type="EMBL" id="JAGQFT020000012">
    <property type="protein sequence ID" value="MBS7458641.1"/>
    <property type="molecule type" value="Genomic_DNA"/>
</dbReference>
<evidence type="ECO:0000313" key="4">
    <source>
        <dbReference type="EMBL" id="MBS7458641.1"/>
    </source>
</evidence>
<evidence type="ECO:0000313" key="5">
    <source>
        <dbReference type="Proteomes" id="UP000675747"/>
    </source>
</evidence>
<dbReference type="AlphaFoldDB" id="A0A8J7VVG3"/>
<name>A0A8J7VVG3_9GAMM</name>
<feature type="domain" description="AB hydrolase-1" evidence="2">
    <location>
        <begin position="62"/>
        <end position="310"/>
    </location>
</feature>
<gene>
    <name evidence="4" type="ORF">KB893_015985</name>
    <name evidence="3" type="ORF">KB893_09050</name>
</gene>
<sequence>MILRTILCLFLAMALGPALAAGQVPPRATLCASPAAGLPEAAERFEVGRLAVQRFGAHGRPLVLVPGLASGAWAWAGVAAPLAAEHRVYVVTLPGFDARAGVEGEPFHGAAQALQALLARLPQDGGGPVLVGHSLGGALALQVAAMHPEDVAGVVAIDGLPVFPGMERLDAPTRIAAAERLHAQMAAAGEESFLVQQQAYMRGIGFVDTGLADRCAVLAARSDATAVADAARALMRLDLRPAMARADVPVLEIVPYLAGDHAAPPRVLSAQQKADYYRGLLGPLLQAGVVVVEDARHFVQLERPQAVLDAIDGFVARLDADGAR</sequence>
<dbReference type="Proteomes" id="UP000675747">
    <property type="component" value="Unassembled WGS sequence"/>
</dbReference>
<accession>A0A8J7VVG3</accession>
<dbReference type="PRINTS" id="PR00111">
    <property type="entry name" value="ABHYDROLASE"/>
</dbReference>
<reference evidence="3" key="2">
    <citation type="submission" date="2021-04" db="EMBL/GenBank/DDBJ databases">
        <authorList>
            <person name="Karlyshev A.V."/>
        </authorList>
    </citation>
    <scope>NUCLEOTIDE SEQUENCE</scope>
    <source>
        <strain evidence="3">LMG 29479</strain>
    </source>
</reference>
<evidence type="ECO:0000256" key="1">
    <source>
        <dbReference type="SAM" id="SignalP"/>
    </source>
</evidence>
<dbReference type="Gene3D" id="3.40.50.1820">
    <property type="entry name" value="alpha/beta hydrolase"/>
    <property type="match status" value="1"/>
</dbReference>
<dbReference type="EMBL" id="JAGQFT010000066">
    <property type="protein sequence ID" value="MBR0562663.1"/>
    <property type="molecule type" value="Genomic_DNA"/>
</dbReference>
<dbReference type="Pfam" id="PF12697">
    <property type="entry name" value="Abhydrolase_6"/>
    <property type="match status" value="1"/>
</dbReference>
<feature type="chain" id="PRO_5042774274" evidence="1">
    <location>
        <begin position="21"/>
        <end position="324"/>
    </location>
</feature>
<reference evidence="4 5" key="1">
    <citation type="journal article" date="2021" name="Microbiol. Resour. Announc.">
        <title>Draft Genome Sequence of Coralloluteibacterium stylophorae LMG 29479T.</title>
        <authorList>
            <person name="Karlyshev A.V."/>
            <person name="Kudryashova E.B."/>
            <person name="Ariskina E.V."/>
            <person name="Conroy A.P."/>
            <person name="Abidueva E.Y."/>
        </authorList>
    </citation>
    <scope>NUCLEOTIDE SEQUENCE [LARGE SCALE GENOMIC DNA]</scope>
    <source>
        <strain evidence="4 5">LMG 29479</strain>
    </source>
</reference>
<dbReference type="PANTHER" id="PTHR43798:SF33">
    <property type="entry name" value="HYDROLASE, PUTATIVE (AFU_ORTHOLOGUE AFUA_2G14860)-RELATED"/>
    <property type="match status" value="1"/>
</dbReference>
<dbReference type="InterPro" id="IPR050266">
    <property type="entry name" value="AB_hydrolase_sf"/>
</dbReference>
<dbReference type="GO" id="GO:0016020">
    <property type="term" value="C:membrane"/>
    <property type="evidence" value="ECO:0007669"/>
    <property type="project" value="TreeGrafter"/>
</dbReference>
<organism evidence="3">
    <name type="scientific">Coralloluteibacterium stylophorae</name>
    <dbReference type="NCBI Taxonomy" id="1776034"/>
    <lineage>
        <taxon>Bacteria</taxon>
        <taxon>Pseudomonadati</taxon>
        <taxon>Pseudomonadota</taxon>
        <taxon>Gammaproteobacteria</taxon>
        <taxon>Lysobacterales</taxon>
        <taxon>Lysobacteraceae</taxon>
        <taxon>Coralloluteibacterium</taxon>
    </lineage>
</organism>
<dbReference type="SUPFAM" id="SSF53474">
    <property type="entry name" value="alpha/beta-Hydrolases"/>
    <property type="match status" value="1"/>
</dbReference>
<dbReference type="InterPro" id="IPR000073">
    <property type="entry name" value="AB_hydrolase_1"/>
</dbReference>
<comment type="caution">
    <text evidence="3">The sequence shown here is derived from an EMBL/GenBank/DDBJ whole genome shotgun (WGS) entry which is preliminary data.</text>
</comment>
<proteinExistence type="predicted"/>
<dbReference type="GO" id="GO:0016787">
    <property type="term" value="F:hydrolase activity"/>
    <property type="evidence" value="ECO:0007669"/>
    <property type="project" value="UniProtKB-KW"/>
</dbReference>
<evidence type="ECO:0000259" key="2">
    <source>
        <dbReference type="Pfam" id="PF12697"/>
    </source>
</evidence>
<feature type="signal peptide" evidence="1">
    <location>
        <begin position="1"/>
        <end position="20"/>
    </location>
</feature>
<keyword evidence="3" id="KW-0378">Hydrolase</keyword>
<keyword evidence="5" id="KW-1185">Reference proteome</keyword>